<evidence type="ECO:0000313" key="2">
    <source>
        <dbReference type="EMBL" id="EFL35207.1"/>
    </source>
</evidence>
<evidence type="ECO:0000313" key="3">
    <source>
        <dbReference type="Proteomes" id="UP000004184"/>
    </source>
</evidence>
<dbReference type="Proteomes" id="UP000004184">
    <property type="component" value="Unassembled WGS sequence"/>
</dbReference>
<name>D9WXZ5_STRVT</name>
<dbReference type="EMBL" id="GG657757">
    <property type="protein sequence ID" value="EFL35207.1"/>
    <property type="molecule type" value="Genomic_DNA"/>
</dbReference>
<sequence length="129" mass="14449">MPYAERVIDTVLDHARDPRHFSPGRENACNVLDVIHPSWLCVRQTTHRAEEARAWATSQLTAALRRRHPHQGFPFGPAPDGTGPSREPGLQGTEMWLAIIWLLADLLGLADVLGYRPPGIHRPDPVRPE</sequence>
<gene>
    <name evidence="2" type="ORF">SSQG_05725</name>
</gene>
<keyword evidence="3" id="KW-1185">Reference proteome</keyword>
<reference evidence="3" key="1">
    <citation type="submission" date="2009-02" db="EMBL/GenBank/DDBJ databases">
        <title>Annotation of Streptomyces viridochromogenes strain DSM 40736.</title>
        <authorList>
            <consortium name="The Broad Institute Genome Sequencing Platform"/>
            <consortium name="Broad Institute Microbial Sequencing Center"/>
            <person name="Fischbach M."/>
            <person name="Godfrey P."/>
            <person name="Ward D."/>
            <person name="Young S."/>
            <person name="Zeng Q."/>
            <person name="Koehrsen M."/>
            <person name="Alvarado L."/>
            <person name="Berlin A.M."/>
            <person name="Bochicchio J."/>
            <person name="Borenstein D."/>
            <person name="Chapman S.B."/>
            <person name="Chen Z."/>
            <person name="Engels R."/>
            <person name="Freedman E."/>
            <person name="Gellesch M."/>
            <person name="Goldberg J."/>
            <person name="Griggs A."/>
            <person name="Gujja S."/>
            <person name="Heilman E.R."/>
            <person name="Heiman D.I."/>
            <person name="Hepburn T.A."/>
            <person name="Howarth C."/>
            <person name="Jen D."/>
            <person name="Larson L."/>
            <person name="Lewis B."/>
            <person name="Mehta T."/>
            <person name="Park D."/>
            <person name="Pearson M."/>
            <person name="Richards J."/>
            <person name="Roberts A."/>
            <person name="Saif S."/>
            <person name="Shea T.D."/>
            <person name="Shenoy N."/>
            <person name="Sisk P."/>
            <person name="Stolte C."/>
            <person name="Sykes S.N."/>
            <person name="Thomson T."/>
            <person name="Walk T."/>
            <person name="White J."/>
            <person name="Yandava C."/>
            <person name="Straight P."/>
            <person name="Clardy J."/>
            <person name="Hung D."/>
            <person name="Kolter R."/>
            <person name="Mekalanos J."/>
            <person name="Walker S."/>
            <person name="Walsh C.T."/>
            <person name="Wieland-Brown L.C."/>
            <person name="Haas B."/>
            <person name="Nusbaum C."/>
            <person name="Birren B."/>
        </authorList>
    </citation>
    <scope>NUCLEOTIDE SEQUENCE [LARGE SCALE GENOMIC DNA]</scope>
    <source>
        <strain evidence="3">DSM 40736 / JCM 4977 / BCRC 1201 / Tue 494</strain>
    </source>
</reference>
<dbReference type="eggNOG" id="COG0110">
    <property type="taxonomic scope" value="Bacteria"/>
</dbReference>
<evidence type="ECO:0000256" key="1">
    <source>
        <dbReference type="SAM" id="MobiDB-lite"/>
    </source>
</evidence>
<dbReference type="AlphaFoldDB" id="D9WXZ5"/>
<protein>
    <submittedName>
        <fullName evidence="2">Uncharacterized protein</fullName>
    </submittedName>
</protein>
<dbReference type="STRING" id="591159.SSQG_05725"/>
<feature type="region of interest" description="Disordered" evidence="1">
    <location>
        <begin position="69"/>
        <end position="89"/>
    </location>
</feature>
<organism evidence="2 3">
    <name type="scientific">Streptomyces viridochromogenes (strain DSM 40736 / JCM 4977 / BCRC 1201 / Tue 494)</name>
    <dbReference type="NCBI Taxonomy" id="591159"/>
    <lineage>
        <taxon>Bacteria</taxon>
        <taxon>Bacillati</taxon>
        <taxon>Actinomycetota</taxon>
        <taxon>Actinomycetes</taxon>
        <taxon>Kitasatosporales</taxon>
        <taxon>Streptomycetaceae</taxon>
        <taxon>Streptomyces</taxon>
    </lineage>
</organism>
<dbReference type="HOGENOM" id="CLU_1947705_0_0_11"/>
<accession>D9WXZ5</accession>
<proteinExistence type="predicted"/>